<dbReference type="PANTHER" id="PTHR33803:SF3">
    <property type="entry name" value="BLL1974 PROTEIN"/>
    <property type="match status" value="1"/>
</dbReference>
<sequence length="207" mass="23252">MNLSLQWEYQKGLLPGNASAQVRTCVWRSSTIIGLESPCCSDIAAAGQSGFYEVVLTIAARGSSAPATSQNLKISSNVIPWLHRGRRCNPGNDGTADKPIFCARNRTRPSTWTMPWRSTDRSSRGGRRGLRSTETRDQFFCSEEFFQHRLVFDRSSLTRWRQREEKLQALLQESLSVATKTEAIKSSDLNRVIVETRGAAQERDVPD</sequence>
<dbReference type="EMBL" id="SPQT01000060">
    <property type="protein sequence ID" value="TFV36618.1"/>
    <property type="molecule type" value="Genomic_DNA"/>
</dbReference>
<evidence type="ECO:0000313" key="1">
    <source>
        <dbReference type="EMBL" id="TFV36618.1"/>
    </source>
</evidence>
<evidence type="ECO:0000313" key="2">
    <source>
        <dbReference type="Proteomes" id="UP000297966"/>
    </source>
</evidence>
<dbReference type="PANTHER" id="PTHR33803">
    <property type="entry name" value="IS1478 TRANSPOSASE"/>
    <property type="match status" value="1"/>
</dbReference>
<dbReference type="OrthoDB" id="7169055at2"/>
<dbReference type="Proteomes" id="UP000297966">
    <property type="component" value="Unassembled WGS sequence"/>
</dbReference>
<organism evidence="1 2">
    <name type="scientific">Bradyrhizobium niftali</name>
    <dbReference type="NCBI Taxonomy" id="2560055"/>
    <lineage>
        <taxon>Bacteria</taxon>
        <taxon>Pseudomonadati</taxon>
        <taxon>Pseudomonadota</taxon>
        <taxon>Alphaproteobacteria</taxon>
        <taxon>Hyphomicrobiales</taxon>
        <taxon>Nitrobacteraceae</taxon>
        <taxon>Bradyrhizobium</taxon>
    </lineage>
</organism>
<keyword evidence="2" id="KW-1185">Reference proteome</keyword>
<dbReference type="AlphaFoldDB" id="A0A4Y9KZ64"/>
<comment type="caution">
    <text evidence="1">The sequence shown here is derived from an EMBL/GenBank/DDBJ whole genome shotgun (WGS) entry which is preliminary data.</text>
</comment>
<reference evidence="1 2" key="1">
    <citation type="submission" date="2019-03" db="EMBL/GenBank/DDBJ databases">
        <title>Bradyrhizobium diversity isolated from nodules of Chamaecrista fasciculata.</title>
        <authorList>
            <person name="Klepa M.S."/>
            <person name="Urquiaga M.O."/>
            <person name="Hungria M."/>
            <person name="Delamuta J.R."/>
        </authorList>
    </citation>
    <scope>NUCLEOTIDE SEQUENCE [LARGE SCALE GENOMIC DNA]</scope>
    <source>
        <strain evidence="1 2">CNPSo 3448</strain>
    </source>
</reference>
<evidence type="ECO:0008006" key="3">
    <source>
        <dbReference type="Google" id="ProtNLM"/>
    </source>
</evidence>
<name>A0A4Y9KZ64_9BRAD</name>
<proteinExistence type="predicted"/>
<accession>A0A4Y9KZ64</accession>
<protein>
    <recommendedName>
        <fullName evidence="3">Transposase</fullName>
    </recommendedName>
</protein>
<gene>
    <name evidence="1" type="ORF">E4K65_44830</name>
</gene>